<accession>A0A7W0DQB7</accession>
<name>A0A7W0DQB7_9ACTN</name>
<evidence type="ECO:0000313" key="2">
    <source>
        <dbReference type="Proteomes" id="UP000545761"/>
    </source>
</evidence>
<dbReference type="RefSeq" id="WP_181659741.1">
    <property type="nucleotide sequence ID" value="NZ_JACEHE010000015.1"/>
</dbReference>
<comment type="caution">
    <text evidence="1">The sequence shown here is derived from an EMBL/GenBank/DDBJ whole genome shotgun (WGS) entry which is preliminary data.</text>
</comment>
<gene>
    <name evidence="1" type="ORF">H1D24_24030</name>
</gene>
<dbReference type="EMBL" id="JACEHE010000015">
    <property type="protein sequence ID" value="MBA2948808.1"/>
    <property type="molecule type" value="Genomic_DNA"/>
</dbReference>
<organism evidence="1 2">
    <name type="scientific">Streptomyces himalayensis subsp. himalayensis</name>
    <dbReference type="NCBI Taxonomy" id="2756131"/>
    <lineage>
        <taxon>Bacteria</taxon>
        <taxon>Bacillati</taxon>
        <taxon>Actinomycetota</taxon>
        <taxon>Actinomycetes</taxon>
        <taxon>Kitasatosporales</taxon>
        <taxon>Streptomycetaceae</taxon>
        <taxon>Streptomyces</taxon>
        <taxon>Streptomyces himalayensis</taxon>
    </lineage>
</organism>
<dbReference type="AlphaFoldDB" id="A0A7W0DQB7"/>
<evidence type="ECO:0000313" key="1">
    <source>
        <dbReference type="EMBL" id="MBA2948808.1"/>
    </source>
</evidence>
<reference evidence="1 2" key="1">
    <citation type="submission" date="2020-07" db="EMBL/GenBank/DDBJ databases">
        <title>Streptomyces isolated from Indian soil.</title>
        <authorList>
            <person name="Mandal S."/>
            <person name="Maiti P.K."/>
        </authorList>
    </citation>
    <scope>NUCLEOTIDE SEQUENCE [LARGE SCALE GENOMIC DNA]</scope>
    <source>
        <strain evidence="1 2">PSKA28</strain>
    </source>
</reference>
<dbReference type="Proteomes" id="UP000545761">
    <property type="component" value="Unassembled WGS sequence"/>
</dbReference>
<sequence>MSVLSDAVPGDLRRSPLGWAGVRAWETAHGIELPEPYRTFVAEVSNGSLEGVSLAHRLLPLGGLPENWQGWKADCWLSPEPFDGAAVRKFTEPFPLEEEWQWEYDYYDDDEHSPLLHGIYQNGSVLLGGNRDCEFWVLVVTGPQRGRVWWLGDGCAAPYADAGEAGEPEADFVAWFQDWQADRGWWSEHVDG</sequence>
<proteinExistence type="predicted"/>
<protein>
    <submittedName>
        <fullName evidence="1">SMI1/KNR4 family protein</fullName>
    </submittedName>
</protein>